<accession>A0ABS8I4W0</accession>
<keyword evidence="1" id="KW-0732">Signal</keyword>
<comment type="caution">
    <text evidence="2">The sequence shown here is derived from an EMBL/GenBank/DDBJ whole genome shotgun (WGS) entry which is preliminary data.</text>
</comment>
<evidence type="ECO:0000313" key="2">
    <source>
        <dbReference type="EMBL" id="MCC5598597.1"/>
    </source>
</evidence>
<name>A0ABS8I4W0_9NOSO</name>
<feature type="chain" id="PRO_5045955057" evidence="1">
    <location>
        <begin position="24"/>
        <end position="72"/>
    </location>
</feature>
<gene>
    <name evidence="2" type="ORF">LC586_05020</name>
</gene>
<dbReference type="RefSeq" id="WP_229483424.1">
    <property type="nucleotide sequence ID" value="NZ_JAIVFQ010000004.1"/>
</dbReference>
<feature type="signal peptide" evidence="1">
    <location>
        <begin position="1"/>
        <end position="23"/>
    </location>
</feature>
<dbReference type="Proteomes" id="UP001199525">
    <property type="component" value="Unassembled WGS sequence"/>
</dbReference>
<dbReference type="EMBL" id="JAIVFQ010000004">
    <property type="protein sequence ID" value="MCC5598597.1"/>
    <property type="molecule type" value="Genomic_DNA"/>
</dbReference>
<evidence type="ECO:0000313" key="3">
    <source>
        <dbReference type="Proteomes" id="UP001199525"/>
    </source>
</evidence>
<sequence length="72" mass="7449">MKSFSSLLGTRVAASIVATLAMAAPTSLMIAGSIHSANATPVKTTTASVQLNQTKVNISQLQISRTQYQAAV</sequence>
<organism evidence="2 3">
    <name type="scientific">Nostoc favosum CHAB5714</name>
    <dbReference type="NCBI Taxonomy" id="2780399"/>
    <lineage>
        <taxon>Bacteria</taxon>
        <taxon>Bacillati</taxon>
        <taxon>Cyanobacteriota</taxon>
        <taxon>Cyanophyceae</taxon>
        <taxon>Nostocales</taxon>
        <taxon>Nostocaceae</taxon>
        <taxon>Nostoc</taxon>
        <taxon>Nostoc favosum</taxon>
    </lineage>
</organism>
<reference evidence="2 3" key="1">
    <citation type="journal article" date="2021" name="Microorganisms">
        <title>Genome Evolution of Filamentous Cyanobacterium Nostoc Species: From Facultative Symbiosis to Free Living.</title>
        <authorList>
            <person name="Huo D."/>
            <person name="Li H."/>
            <person name="Cai F."/>
            <person name="Guo X."/>
            <person name="Qiao Z."/>
            <person name="Wang W."/>
            <person name="Yu G."/>
            <person name="Li R."/>
        </authorList>
    </citation>
    <scope>NUCLEOTIDE SEQUENCE [LARGE SCALE GENOMIC DNA]</scope>
    <source>
        <strain evidence="2 3">CHAB 5714</strain>
    </source>
</reference>
<proteinExistence type="predicted"/>
<evidence type="ECO:0000256" key="1">
    <source>
        <dbReference type="SAM" id="SignalP"/>
    </source>
</evidence>
<protein>
    <submittedName>
        <fullName evidence="2">Uncharacterized protein</fullName>
    </submittedName>
</protein>
<keyword evidence="3" id="KW-1185">Reference proteome</keyword>